<keyword evidence="1" id="KW-0472">Membrane</keyword>
<protein>
    <submittedName>
        <fullName evidence="2">Uncharacterized protein</fullName>
    </submittedName>
</protein>
<dbReference type="OMA" id="GANNDNE"/>
<keyword evidence="1" id="KW-0812">Transmembrane</keyword>
<gene>
    <name evidence="2" type="ORF">TCM_002510</name>
</gene>
<name>A0A061DLQ3_THECC</name>
<evidence type="ECO:0000313" key="3">
    <source>
        <dbReference type="Proteomes" id="UP000026915"/>
    </source>
</evidence>
<sequence>MARIFEAMENDESIVNLSGGILLLCQLFIAISIISMIIFGCVDGANNDNENKEKKDNEKDKPPPNQVTIGCCDGGCCSTGDGGDGGGCGGCGGD</sequence>
<organism evidence="2 3">
    <name type="scientific">Theobroma cacao</name>
    <name type="common">Cacao</name>
    <name type="synonym">Cocoa</name>
    <dbReference type="NCBI Taxonomy" id="3641"/>
    <lineage>
        <taxon>Eukaryota</taxon>
        <taxon>Viridiplantae</taxon>
        <taxon>Streptophyta</taxon>
        <taxon>Embryophyta</taxon>
        <taxon>Tracheophyta</taxon>
        <taxon>Spermatophyta</taxon>
        <taxon>Magnoliopsida</taxon>
        <taxon>eudicotyledons</taxon>
        <taxon>Gunneridae</taxon>
        <taxon>Pentapetalae</taxon>
        <taxon>rosids</taxon>
        <taxon>malvids</taxon>
        <taxon>Malvales</taxon>
        <taxon>Malvaceae</taxon>
        <taxon>Byttnerioideae</taxon>
        <taxon>Theobroma</taxon>
    </lineage>
</organism>
<dbReference type="PANTHER" id="PTHR35420:SF1">
    <property type="entry name" value="OS09G0480532 PROTEIN"/>
    <property type="match status" value="1"/>
</dbReference>
<evidence type="ECO:0000313" key="2">
    <source>
        <dbReference type="EMBL" id="EOX93620.1"/>
    </source>
</evidence>
<keyword evidence="1" id="KW-1133">Transmembrane helix</keyword>
<accession>A0A061DLQ3</accession>
<keyword evidence="3" id="KW-1185">Reference proteome</keyword>
<evidence type="ECO:0000256" key="1">
    <source>
        <dbReference type="SAM" id="Phobius"/>
    </source>
</evidence>
<dbReference type="HOGENOM" id="CLU_179616_0_0_1"/>
<feature type="transmembrane region" description="Helical" evidence="1">
    <location>
        <begin position="20"/>
        <end position="42"/>
    </location>
</feature>
<dbReference type="eggNOG" id="ENOG502R24P">
    <property type="taxonomic scope" value="Eukaryota"/>
</dbReference>
<dbReference type="Gramene" id="EOX93620">
    <property type="protein sequence ID" value="EOX93620"/>
    <property type="gene ID" value="TCM_002510"/>
</dbReference>
<dbReference type="Proteomes" id="UP000026915">
    <property type="component" value="Chromosome 1"/>
</dbReference>
<reference evidence="2 3" key="1">
    <citation type="journal article" date="2013" name="Genome Biol.">
        <title>The genome sequence of the most widely cultivated cacao type and its use to identify candidate genes regulating pod color.</title>
        <authorList>
            <person name="Motamayor J.C."/>
            <person name="Mockaitis K."/>
            <person name="Schmutz J."/>
            <person name="Haiminen N."/>
            <person name="Iii D.L."/>
            <person name="Cornejo O."/>
            <person name="Findley S.D."/>
            <person name="Zheng P."/>
            <person name="Utro F."/>
            <person name="Royaert S."/>
            <person name="Saski C."/>
            <person name="Jenkins J."/>
            <person name="Podicheti R."/>
            <person name="Zhao M."/>
            <person name="Scheffler B.E."/>
            <person name="Stack J.C."/>
            <person name="Feltus F.A."/>
            <person name="Mustiga G.M."/>
            <person name="Amores F."/>
            <person name="Phillips W."/>
            <person name="Marelli J.P."/>
            <person name="May G.D."/>
            <person name="Shapiro H."/>
            <person name="Ma J."/>
            <person name="Bustamante C.D."/>
            <person name="Schnell R.J."/>
            <person name="Main D."/>
            <person name="Gilbert D."/>
            <person name="Parida L."/>
            <person name="Kuhn D.N."/>
        </authorList>
    </citation>
    <scope>NUCLEOTIDE SEQUENCE [LARGE SCALE GENOMIC DNA]</scope>
    <source>
        <strain evidence="3">cv. Matina 1-6</strain>
    </source>
</reference>
<dbReference type="PANTHER" id="PTHR35420">
    <property type="entry name" value="OS02G0198500 PROTEIN"/>
    <property type="match status" value="1"/>
</dbReference>
<dbReference type="EMBL" id="CM001879">
    <property type="protein sequence ID" value="EOX93620.1"/>
    <property type="molecule type" value="Genomic_DNA"/>
</dbReference>
<dbReference type="InParanoid" id="A0A061DLQ3"/>
<proteinExistence type="predicted"/>
<dbReference type="AlphaFoldDB" id="A0A061DLQ3"/>